<dbReference type="EMBL" id="QGGT01000001">
    <property type="protein sequence ID" value="PWK38802.1"/>
    <property type="molecule type" value="Genomic_DNA"/>
</dbReference>
<comment type="cofactor">
    <cofactor evidence="8">
        <name>Mg(2+)</name>
        <dbReference type="ChEBI" id="CHEBI:18420"/>
    </cofactor>
</comment>
<comment type="function">
    <text evidence="8">Catalyzes a mechanistically unusual reaction, the ATP-dependent insertion of CO2 between the N7 and N8 nitrogen atoms of 7,8-diaminopelargonic acid (DAPA, also called 7,8-diammoniononanoate) to form a ureido ring.</text>
</comment>
<dbReference type="FunFam" id="3.40.50.300:FF:000292">
    <property type="entry name" value="ATP-dependent dethiobiotin synthetase BioD"/>
    <property type="match status" value="1"/>
</dbReference>
<dbReference type="GO" id="GO:0000287">
    <property type="term" value="F:magnesium ion binding"/>
    <property type="evidence" value="ECO:0007669"/>
    <property type="project" value="UniProtKB-UniRule"/>
</dbReference>
<comment type="subunit">
    <text evidence="8">Homodimer.</text>
</comment>
<dbReference type="GO" id="GO:0004141">
    <property type="term" value="F:dethiobiotin synthase activity"/>
    <property type="evidence" value="ECO:0007669"/>
    <property type="project" value="UniProtKB-UniRule"/>
</dbReference>
<feature type="active site" evidence="8">
    <location>
        <position position="57"/>
    </location>
</feature>
<evidence type="ECO:0000256" key="2">
    <source>
        <dbReference type="ARBA" id="ARBA00022598"/>
    </source>
</evidence>
<feature type="binding site" evidence="8">
    <location>
        <position position="74"/>
    </location>
    <ligand>
        <name>ATP</name>
        <dbReference type="ChEBI" id="CHEBI:30616"/>
    </ligand>
</feature>
<keyword evidence="1 8" id="KW-0963">Cytoplasm</keyword>
<gene>
    <name evidence="8" type="primary">bioD</name>
    <name evidence="9" type="ORF">C7419_1012704</name>
</gene>
<dbReference type="Gene3D" id="3.40.50.300">
    <property type="entry name" value="P-loop containing nucleotide triphosphate hydrolases"/>
    <property type="match status" value="1"/>
</dbReference>
<keyword evidence="6 8" id="KW-0067">ATP-binding</keyword>
<dbReference type="RefSeq" id="WP_109582350.1">
    <property type="nucleotide sequence ID" value="NZ_QGGT01000001.1"/>
</dbReference>
<dbReference type="EC" id="6.3.3.3" evidence="8"/>
<comment type="catalytic activity">
    <reaction evidence="8">
        <text>(7R,8S)-7,8-diammoniononanoate + CO2 + ATP = (4R,5S)-dethiobiotin + ADP + phosphate + 3 H(+)</text>
        <dbReference type="Rhea" id="RHEA:15805"/>
        <dbReference type="ChEBI" id="CHEBI:15378"/>
        <dbReference type="ChEBI" id="CHEBI:16526"/>
        <dbReference type="ChEBI" id="CHEBI:30616"/>
        <dbReference type="ChEBI" id="CHEBI:43474"/>
        <dbReference type="ChEBI" id="CHEBI:149469"/>
        <dbReference type="ChEBI" id="CHEBI:149473"/>
        <dbReference type="ChEBI" id="CHEBI:456216"/>
        <dbReference type="EC" id="6.3.3.3"/>
    </reaction>
</comment>
<dbReference type="UniPathway" id="UPA00078">
    <property type="reaction ID" value="UER00161"/>
</dbReference>
<proteinExistence type="inferred from homology"/>
<dbReference type="HAMAP" id="MF_00336">
    <property type="entry name" value="BioD"/>
    <property type="match status" value="1"/>
</dbReference>
<keyword evidence="10" id="KW-1185">Reference proteome</keyword>
<keyword evidence="5 8" id="KW-0093">Biotin biosynthesis</keyword>
<dbReference type="InterPro" id="IPR004472">
    <property type="entry name" value="DTB_synth_BioD"/>
</dbReference>
<feature type="binding site" evidence="8">
    <location>
        <begin position="32"/>
        <end position="37"/>
    </location>
    <ligand>
        <name>ATP</name>
        <dbReference type="ChEBI" id="CHEBI:30616"/>
    </ligand>
</feature>
<evidence type="ECO:0000256" key="3">
    <source>
        <dbReference type="ARBA" id="ARBA00022723"/>
    </source>
</evidence>
<protein>
    <recommendedName>
        <fullName evidence="8">ATP-dependent dethiobiotin synthetase BioD</fullName>
        <ecNumber evidence="8">6.3.3.3</ecNumber>
    </recommendedName>
    <alternativeName>
        <fullName evidence="8">DTB synthetase</fullName>
        <shortName evidence="8">DTBS</shortName>
    </alternativeName>
    <alternativeName>
        <fullName evidence="8">Dethiobiotin synthase</fullName>
    </alternativeName>
</protein>
<dbReference type="NCBIfam" id="TIGR00347">
    <property type="entry name" value="bioD"/>
    <property type="match status" value="1"/>
</dbReference>
<accession>A0A316F3J6</accession>
<dbReference type="SUPFAM" id="SSF52540">
    <property type="entry name" value="P-loop containing nucleoside triphosphate hydrolases"/>
    <property type="match status" value="1"/>
</dbReference>
<feature type="binding site" evidence="8">
    <location>
        <position position="61"/>
    </location>
    <ligand>
        <name>substrate</name>
    </ligand>
</feature>
<feature type="binding site" evidence="8">
    <location>
        <position position="74"/>
    </location>
    <ligand>
        <name>Mg(2+)</name>
        <dbReference type="ChEBI" id="CHEBI:18420"/>
    </ligand>
</feature>
<feature type="binding site" evidence="8">
    <location>
        <position position="36"/>
    </location>
    <ligand>
        <name>Mg(2+)</name>
        <dbReference type="ChEBI" id="CHEBI:18420"/>
    </ligand>
</feature>
<organism evidence="9 10">
    <name type="scientific">Cupriavidus plantarum</name>
    <dbReference type="NCBI Taxonomy" id="942865"/>
    <lineage>
        <taxon>Bacteria</taxon>
        <taxon>Pseudomonadati</taxon>
        <taxon>Pseudomonadota</taxon>
        <taxon>Betaproteobacteria</taxon>
        <taxon>Burkholderiales</taxon>
        <taxon>Burkholderiaceae</taxon>
        <taxon>Cupriavidus</taxon>
    </lineage>
</organism>
<dbReference type="PANTHER" id="PTHR43210">
    <property type="entry name" value="DETHIOBIOTIN SYNTHETASE"/>
    <property type="match status" value="1"/>
</dbReference>
<dbReference type="AlphaFoldDB" id="A0A316F3J6"/>
<dbReference type="Proteomes" id="UP000245754">
    <property type="component" value="Unassembled WGS sequence"/>
</dbReference>
<dbReference type="PANTHER" id="PTHR43210:SF5">
    <property type="entry name" value="DETHIOBIOTIN SYNTHETASE"/>
    <property type="match status" value="1"/>
</dbReference>
<dbReference type="GO" id="GO:0005524">
    <property type="term" value="F:ATP binding"/>
    <property type="evidence" value="ECO:0007669"/>
    <property type="project" value="UniProtKB-UniRule"/>
</dbReference>
<dbReference type="OrthoDB" id="9802097at2"/>
<dbReference type="InterPro" id="IPR027417">
    <property type="entry name" value="P-loop_NTPase"/>
</dbReference>
<comment type="caution">
    <text evidence="9">The sequence shown here is derived from an EMBL/GenBank/DDBJ whole genome shotgun (WGS) entry which is preliminary data.</text>
</comment>
<keyword evidence="3 8" id="KW-0479">Metal-binding</keyword>
<feature type="binding site" evidence="8">
    <location>
        <position position="135"/>
    </location>
    <ligand>
        <name>Mg(2+)</name>
        <dbReference type="ChEBI" id="CHEBI:18420"/>
    </ligand>
</feature>
<reference evidence="9 10" key="1">
    <citation type="submission" date="2018-05" db="EMBL/GenBank/DDBJ databases">
        <title>Genomic Encyclopedia of Type Strains, Phase IV (KMG-V): Genome sequencing to study the core and pangenomes of soil and plant-associated prokaryotes.</title>
        <authorList>
            <person name="Whitman W."/>
        </authorList>
    </citation>
    <scope>NUCLEOTIDE SEQUENCE [LARGE SCALE GENOMIC DNA]</scope>
    <source>
        <strain evidence="9 10">SLV-132</strain>
    </source>
</reference>
<name>A0A316F3J6_9BURK</name>
<comment type="pathway">
    <text evidence="8">Cofactor biosynthesis; biotin biosynthesis; biotin from 7,8-diaminononanoate: step 1/2.</text>
</comment>
<dbReference type="CDD" id="cd03109">
    <property type="entry name" value="DTBS"/>
    <property type="match status" value="1"/>
</dbReference>
<keyword evidence="7 8" id="KW-0460">Magnesium</keyword>
<dbReference type="GO" id="GO:0009102">
    <property type="term" value="P:biotin biosynthetic process"/>
    <property type="evidence" value="ECO:0007669"/>
    <property type="project" value="UniProtKB-UniRule"/>
</dbReference>
<evidence type="ECO:0000256" key="8">
    <source>
        <dbReference type="HAMAP-Rule" id="MF_00336"/>
    </source>
</evidence>
<evidence type="ECO:0000313" key="9">
    <source>
        <dbReference type="EMBL" id="PWK38802.1"/>
    </source>
</evidence>
<evidence type="ECO:0000256" key="1">
    <source>
        <dbReference type="ARBA" id="ARBA00022490"/>
    </source>
</evidence>
<dbReference type="Pfam" id="PF13500">
    <property type="entry name" value="AAA_26"/>
    <property type="match status" value="1"/>
</dbReference>
<dbReference type="GO" id="GO:0005829">
    <property type="term" value="C:cytosol"/>
    <property type="evidence" value="ECO:0007669"/>
    <property type="project" value="TreeGrafter"/>
</dbReference>
<dbReference type="GO" id="GO:0042803">
    <property type="term" value="F:protein homodimerization activity"/>
    <property type="evidence" value="ECO:0007669"/>
    <property type="project" value="UniProtKB-ARBA"/>
</dbReference>
<evidence type="ECO:0000256" key="7">
    <source>
        <dbReference type="ARBA" id="ARBA00022842"/>
    </source>
</evidence>
<comment type="similarity">
    <text evidence="8">Belongs to the dethiobiotin synthetase family.</text>
</comment>
<evidence type="ECO:0000313" key="10">
    <source>
        <dbReference type="Proteomes" id="UP000245754"/>
    </source>
</evidence>
<keyword evidence="4 8" id="KW-0547">Nucleotide-binding</keyword>
<comment type="subcellular location">
    <subcellularLocation>
        <location evidence="8">Cytoplasm</location>
    </subcellularLocation>
</comment>
<keyword evidence="2 8" id="KW-0436">Ligase</keyword>
<sequence length="267" mass="28551">MSQTNVTSQTKERNAALRPERVACFVTGTDTGVGKTHASATLLHALHHGGYSTTGMKPVASGGEWLDERWQNDDVEQLRAAGSVIAPQEEMCPFLMRMPVSPHLAAAMEGMRIAPEPILDAFHALQGRADAVVVEGVGGFQVPLDVGAARWSTADLAVMLGLPVVMVVGVRLGCLSHAMLTAESIRARGLRLAGWIANRIDPDMLLPDENIVTLIDMLGALGVPLLGQLPWQVAPAIAASQLDLGPLYATIRDMERMGQPSTTEYEN</sequence>
<evidence type="ECO:0000256" key="5">
    <source>
        <dbReference type="ARBA" id="ARBA00022756"/>
    </source>
</evidence>
<feature type="binding site" evidence="8">
    <location>
        <position position="232"/>
    </location>
    <ligand>
        <name>ATP</name>
        <dbReference type="ChEBI" id="CHEBI:30616"/>
    </ligand>
</feature>
<feature type="binding site" evidence="8">
    <location>
        <begin position="198"/>
        <end position="199"/>
    </location>
    <ligand>
        <name>ATP</name>
        <dbReference type="ChEBI" id="CHEBI:30616"/>
    </ligand>
</feature>
<evidence type="ECO:0000256" key="4">
    <source>
        <dbReference type="ARBA" id="ARBA00022741"/>
    </source>
</evidence>
<evidence type="ECO:0000256" key="6">
    <source>
        <dbReference type="ARBA" id="ARBA00022840"/>
    </source>
</evidence>
<feature type="binding site" evidence="8">
    <location>
        <begin position="135"/>
        <end position="138"/>
    </location>
    <ligand>
        <name>ATP</name>
        <dbReference type="ChEBI" id="CHEBI:30616"/>
    </ligand>
</feature>
<comment type="caution">
    <text evidence="8">Lacks conserved residue(s) required for the propagation of feature annotation.</text>
</comment>